<evidence type="ECO:0000256" key="9">
    <source>
        <dbReference type="PROSITE-ProRule" id="PRU00042"/>
    </source>
</evidence>
<protein>
    <recommendedName>
        <fullName evidence="10">C2H2-type domain-containing protein</fullName>
    </recommendedName>
</protein>
<dbReference type="FunFam" id="3.30.160.60:FF:000690">
    <property type="entry name" value="Zinc finger protein 354C"/>
    <property type="match status" value="1"/>
</dbReference>
<dbReference type="EMBL" id="CAIIXF020000008">
    <property type="protein sequence ID" value="CAH1792017.1"/>
    <property type="molecule type" value="Genomic_DNA"/>
</dbReference>
<comment type="caution">
    <text evidence="11">The sequence shown here is derived from an EMBL/GenBank/DDBJ whole genome shotgun (WGS) entry which is preliminary data.</text>
</comment>
<evidence type="ECO:0000256" key="5">
    <source>
        <dbReference type="ARBA" id="ARBA00022833"/>
    </source>
</evidence>
<evidence type="ECO:0000259" key="10">
    <source>
        <dbReference type="PROSITE" id="PS50157"/>
    </source>
</evidence>
<feature type="domain" description="C2H2-type" evidence="10">
    <location>
        <begin position="271"/>
        <end position="298"/>
    </location>
</feature>
<dbReference type="PROSITE" id="PS00028">
    <property type="entry name" value="ZINC_FINGER_C2H2_1"/>
    <property type="match status" value="6"/>
</dbReference>
<evidence type="ECO:0000256" key="1">
    <source>
        <dbReference type="ARBA" id="ARBA00004123"/>
    </source>
</evidence>
<evidence type="ECO:0000256" key="6">
    <source>
        <dbReference type="ARBA" id="ARBA00023015"/>
    </source>
</evidence>
<sequence>MVSFSFTELNLGFNKAGEIVHKCSLCPREYMSSRYYIVHSRNIHGISVLQCKICNKQSQCVSRFTQHFFQHQIVKSVKIKEQHCCHLCGKIFLKARLLTTHIDALHLKKPKFKCETCLEVFVLRNQFRKHMLKNPKCAENCTDEYATAPRHICEKCGKTFDIKADMDKHVRVVHLNVKHFKCGTCGTEFKYVQSYQRHFLGNPQCFASSPKYLSCHVCNICGLKFQGKHYLDYHYRYKHQSEGNVCKFCKKSFKNKKCLQTHEIRVHQKRFSCQYCGRTFGLRQDLDSHVRIHTGEKPYKCELCDISFAQYGSLAKHKQTLTHKSIQNENLNS</sequence>
<name>A0A8S4PD79_OWEFU</name>
<evidence type="ECO:0000256" key="7">
    <source>
        <dbReference type="ARBA" id="ARBA00023163"/>
    </source>
</evidence>
<evidence type="ECO:0000256" key="8">
    <source>
        <dbReference type="ARBA" id="ARBA00023242"/>
    </source>
</evidence>
<dbReference type="AlphaFoldDB" id="A0A8S4PD79"/>
<keyword evidence="4 9" id="KW-0863">Zinc-finger</keyword>
<dbReference type="Gene3D" id="3.30.160.60">
    <property type="entry name" value="Classic Zinc Finger"/>
    <property type="match status" value="6"/>
</dbReference>
<comment type="subcellular location">
    <subcellularLocation>
        <location evidence="1">Nucleus</location>
    </subcellularLocation>
</comment>
<evidence type="ECO:0000256" key="3">
    <source>
        <dbReference type="ARBA" id="ARBA00022737"/>
    </source>
</evidence>
<feature type="domain" description="C2H2-type" evidence="10">
    <location>
        <begin position="83"/>
        <end position="111"/>
    </location>
</feature>
<dbReference type="PROSITE" id="PS50157">
    <property type="entry name" value="ZINC_FINGER_C2H2_2"/>
    <property type="match status" value="6"/>
</dbReference>
<dbReference type="SUPFAM" id="SSF57667">
    <property type="entry name" value="beta-beta-alpha zinc fingers"/>
    <property type="match status" value="5"/>
</dbReference>
<keyword evidence="8" id="KW-0539">Nucleus</keyword>
<keyword evidence="5" id="KW-0862">Zinc</keyword>
<evidence type="ECO:0000256" key="4">
    <source>
        <dbReference type="ARBA" id="ARBA00022771"/>
    </source>
</evidence>
<feature type="domain" description="C2H2-type" evidence="10">
    <location>
        <begin position="216"/>
        <end position="244"/>
    </location>
</feature>
<keyword evidence="12" id="KW-1185">Reference proteome</keyword>
<dbReference type="SMART" id="SM00355">
    <property type="entry name" value="ZnF_C2H2"/>
    <property type="match status" value="10"/>
</dbReference>
<dbReference type="GO" id="GO:0008270">
    <property type="term" value="F:zinc ion binding"/>
    <property type="evidence" value="ECO:0007669"/>
    <property type="project" value="UniProtKB-KW"/>
</dbReference>
<keyword evidence="3" id="KW-0677">Repeat</keyword>
<dbReference type="PANTHER" id="PTHR47772">
    <property type="entry name" value="ZINC FINGER PROTEIN 200"/>
    <property type="match status" value="1"/>
</dbReference>
<feature type="domain" description="C2H2-type" evidence="10">
    <location>
        <begin position="299"/>
        <end position="328"/>
    </location>
</feature>
<dbReference type="InterPro" id="IPR036236">
    <property type="entry name" value="Znf_C2H2_sf"/>
</dbReference>
<feature type="domain" description="C2H2-type" evidence="10">
    <location>
        <begin position="151"/>
        <end position="179"/>
    </location>
</feature>
<keyword evidence="7" id="KW-0804">Transcription</keyword>
<feature type="domain" description="C2H2-type" evidence="10">
    <location>
        <begin position="244"/>
        <end position="272"/>
    </location>
</feature>
<dbReference type="Proteomes" id="UP000749559">
    <property type="component" value="Unassembled WGS sequence"/>
</dbReference>
<evidence type="ECO:0000313" key="12">
    <source>
        <dbReference type="Proteomes" id="UP000749559"/>
    </source>
</evidence>
<keyword evidence="6" id="KW-0805">Transcription regulation</keyword>
<evidence type="ECO:0000256" key="2">
    <source>
        <dbReference type="ARBA" id="ARBA00022723"/>
    </source>
</evidence>
<dbReference type="Pfam" id="PF00096">
    <property type="entry name" value="zf-C2H2"/>
    <property type="match status" value="3"/>
</dbReference>
<dbReference type="InterPro" id="IPR050636">
    <property type="entry name" value="C2H2-ZF_domain-containing"/>
</dbReference>
<dbReference type="GO" id="GO:0005634">
    <property type="term" value="C:nucleus"/>
    <property type="evidence" value="ECO:0007669"/>
    <property type="project" value="UniProtKB-SubCell"/>
</dbReference>
<proteinExistence type="predicted"/>
<keyword evidence="2" id="KW-0479">Metal-binding</keyword>
<dbReference type="OrthoDB" id="9411774at2759"/>
<dbReference type="FunFam" id="3.30.160.60:FF:000110">
    <property type="entry name" value="Zinc finger protein-like"/>
    <property type="match status" value="1"/>
</dbReference>
<reference evidence="11" key="1">
    <citation type="submission" date="2022-03" db="EMBL/GenBank/DDBJ databases">
        <authorList>
            <person name="Martin C."/>
        </authorList>
    </citation>
    <scope>NUCLEOTIDE SEQUENCE</scope>
</reference>
<gene>
    <name evidence="11" type="ORF">OFUS_LOCUS17042</name>
</gene>
<dbReference type="InterPro" id="IPR013087">
    <property type="entry name" value="Znf_C2H2_type"/>
</dbReference>
<accession>A0A8S4PD79</accession>
<dbReference type="PANTHER" id="PTHR47772:SF13">
    <property type="entry name" value="GASTRULA ZINC FINGER PROTEIN XLCGF49.1-LIKE-RELATED"/>
    <property type="match status" value="1"/>
</dbReference>
<evidence type="ECO:0000313" key="11">
    <source>
        <dbReference type="EMBL" id="CAH1792017.1"/>
    </source>
</evidence>
<organism evidence="11 12">
    <name type="scientific">Owenia fusiformis</name>
    <name type="common">Polychaete worm</name>
    <dbReference type="NCBI Taxonomy" id="6347"/>
    <lineage>
        <taxon>Eukaryota</taxon>
        <taxon>Metazoa</taxon>
        <taxon>Spiralia</taxon>
        <taxon>Lophotrochozoa</taxon>
        <taxon>Annelida</taxon>
        <taxon>Polychaeta</taxon>
        <taxon>Sedentaria</taxon>
        <taxon>Canalipalpata</taxon>
        <taxon>Sabellida</taxon>
        <taxon>Oweniida</taxon>
        <taxon>Oweniidae</taxon>
        <taxon>Owenia</taxon>
    </lineage>
</organism>